<dbReference type="Proteomes" id="UP001153069">
    <property type="component" value="Unassembled WGS sequence"/>
</dbReference>
<evidence type="ECO:0000313" key="2">
    <source>
        <dbReference type="Proteomes" id="UP001153069"/>
    </source>
</evidence>
<dbReference type="OrthoDB" id="52411at2759"/>
<keyword evidence="2" id="KW-1185">Reference proteome</keyword>
<dbReference type="SUPFAM" id="SSF69118">
    <property type="entry name" value="AhpD-like"/>
    <property type="match status" value="1"/>
</dbReference>
<reference evidence="1" key="1">
    <citation type="submission" date="2020-06" db="EMBL/GenBank/DDBJ databases">
        <authorList>
            <consortium name="Plant Systems Biology data submission"/>
        </authorList>
    </citation>
    <scope>NUCLEOTIDE SEQUENCE</scope>
    <source>
        <strain evidence="1">D6</strain>
    </source>
</reference>
<accession>A0A9N8E107</accession>
<dbReference type="EMBL" id="CAICTM010000510">
    <property type="protein sequence ID" value="CAB9511965.1"/>
    <property type="molecule type" value="Genomic_DNA"/>
</dbReference>
<sequence length="389" mass="43776">MSVSAATRKSIKKYFGLGGMFALGKNGPFTMHDVDDDLFPAVWSFIAEVLETEVDLSRLIVEELSIFYSQKNDCPICIDAHTLLEEAAKAVDDDNAVLSCQAKAYGETVYMATTMREPIPDTAQLTQLYPDLSEANRAEIALVLLVYQYMNRVVRALLGEHVSTAMFGVPRPVATVVESSKGFWLYKKMLKPFLSKGLRKKNKPGISGELFPKESKGDEFELPEHLANAELGGHERARSLARVYQLVDKLYYSRINQTGMVSTKMIAILDAPENQLPKTIGTNKINWALVHMPTHVFKKQMDKTIDQEVAQVLLLVDIMPDALERSYCWRAVNKEYGKEQARLLVFWWALRCTFVKQAKGLVRTSSIERRGDTENTDTASLSESFVSED</sequence>
<organism evidence="1 2">
    <name type="scientific">Seminavis robusta</name>
    <dbReference type="NCBI Taxonomy" id="568900"/>
    <lineage>
        <taxon>Eukaryota</taxon>
        <taxon>Sar</taxon>
        <taxon>Stramenopiles</taxon>
        <taxon>Ochrophyta</taxon>
        <taxon>Bacillariophyta</taxon>
        <taxon>Bacillariophyceae</taxon>
        <taxon>Bacillariophycidae</taxon>
        <taxon>Naviculales</taxon>
        <taxon>Naviculaceae</taxon>
        <taxon>Seminavis</taxon>
    </lineage>
</organism>
<protein>
    <submittedName>
        <fullName evidence="1">Uncharacterized protein</fullName>
    </submittedName>
</protein>
<comment type="caution">
    <text evidence="1">The sequence shown here is derived from an EMBL/GenBank/DDBJ whole genome shotgun (WGS) entry which is preliminary data.</text>
</comment>
<proteinExistence type="predicted"/>
<evidence type="ECO:0000313" key="1">
    <source>
        <dbReference type="EMBL" id="CAB9511965.1"/>
    </source>
</evidence>
<name>A0A9N8E107_9STRA</name>
<dbReference type="InterPro" id="IPR029032">
    <property type="entry name" value="AhpD-like"/>
</dbReference>
<gene>
    <name evidence="1" type="ORF">SEMRO_511_G157530.1</name>
</gene>
<dbReference type="AlphaFoldDB" id="A0A9N8E107"/>